<dbReference type="Gene3D" id="3.40.50.2000">
    <property type="entry name" value="Glycogen Phosphorylase B"/>
    <property type="match status" value="6"/>
</dbReference>
<dbReference type="PANTHER" id="PTHR48045">
    <property type="entry name" value="UDP-GLYCOSYLTRANSFERASE 72B1"/>
    <property type="match status" value="1"/>
</dbReference>
<comment type="caution">
    <text evidence="4">The sequence shown here is derived from an EMBL/GenBank/DDBJ whole genome shotgun (WGS) entry which is preliminary data.</text>
</comment>
<dbReference type="AlphaFoldDB" id="A0A396GDV2"/>
<dbReference type="InterPro" id="IPR002213">
    <property type="entry name" value="UDP_glucos_trans"/>
</dbReference>
<dbReference type="CDD" id="cd03784">
    <property type="entry name" value="GT1_Gtf-like"/>
    <property type="match status" value="3"/>
</dbReference>
<dbReference type="InterPro" id="IPR035595">
    <property type="entry name" value="UDP_glycos_trans_CS"/>
</dbReference>
<organism evidence="4">
    <name type="scientific">Medicago truncatula</name>
    <name type="common">Barrel medic</name>
    <name type="synonym">Medicago tribuloides</name>
    <dbReference type="NCBI Taxonomy" id="3880"/>
    <lineage>
        <taxon>Eukaryota</taxon>
        <taxon>Viridiplantae</taxon>
        <taxon>Streptophyta</taxon>
        <taxon>Embryophyta</taxon>
        <taxon>Tracheophyta</taxon>
        <taxon>Spermatophyta</taxon>
        <taxon>Magnoliopsida</taxon>
        <taxon>eudicotyledons</taxon>
        <taxon>Gunneridae</taxon>
        <taxon>Pentapetalae</taxon>
        <taxon>rosids</taxon>
        <taxon>fabids</taxon>
        <taxon>Fabales</taxon>
        <taxon>Fabaceae</taxon>
        <taxon>Papilionoideae</taxon>
        <taxon>50 kb inversion clade</taxon>
        <taxon>NPAAA clade</taxon>
        <taxon>Hologalegina</taxon>
        <taxon>IRL clade</taxon>
        <taxon>Trifolieae</taxon>
        <taxon>Medicago</taxon>
    </lineage>
</organism>
<proteinExistence type="inferred from homology"/>
<evidence type="ECO:0000313" key="4">
    <source>
        <dbReference type="EMBL" id="RHN38758.1"/>
    </source>
</evidence>
<dbReference type="Proteomes" id="UP000265566">
    <property type="component" value="Chromosome 8"/>
</dbReference>
<keyword evidence="2 4" id="KW-0328">Glycosyltransferase</keyword>
<dbReference type="EMBL" id="PSQE01000008">
    <property type="protein sequence ID" value="RHN38758.1"/>
    <property type="molecule type" value="Genomic_DNA"/>
</dbReference>
<accession>A0A396GDV2</accession>
<dbReference type="PROSITE" id="PS00375">
    <property type="entry name" value="UDPGT"/>
    <property type="match status" value="3"/>
</dbReference>
<dbReference type="Pfam" id="PF00201">
    <property type="entry name" value="UDPGT"/>
    <property type="match status" value="3"/>
</dbReference>
<dbReference type="FunFam" id="3.40.50.2000:FF:000054">
    <property type="entry name" value="Glycosyltransferase"/>
    <property type="match status" value="2"/>
</dbReference>
<dbReference type="FunFam" id="3.40.50.2000:FF:000051">
    <property type="entry name" value="Glycosyltransferase"/>
    <property type="match status" value="2"/>
</dbReference>
<evidence type="ECO:0000256" key="3">
    <source>
        <dbReference type="ARBA" id="ARBA00022679"/>
    </source>
</evidence>
<dbReference type="Gramene" id="rna44724">
    <property type="protein sequence ID" value="RHN38758.1"/>
    <property type="gene ID" value="gene44724"/>
</dbReference>
<dbReference type="EC" id="2.4.1.218" evidence="4"/>
<evidence type="ECO:0000256" key="2">
    <source>
        <dbReference type="ARBA" id="ARBA00022676"/>
    </source>
</evidence>
<gene>
    <name evidence="4" type="ORF">MtrunA17_Chr8g0336651</name>
</gene>
<comment type="similarity">
    <text evidence="1">Belongs to the UDP-glycosyltransferase family.</text>
</comment>
<keyword evidence="3 4" id="KW-0808">Transferase</keyword>
<reference evidence="4" key="1">
    <citation type="journal article" date="2018" name="Nat. Plants">
        <title>Whole-genome landscape of Medicago truncatula symbiotic genes.</title>
        <authorList>
            <person name="Pecrix Y."/>
            <person name="Gamas P."/>
            <person name="Carrere S."/>
        </authorList>
    </citation>
    <scope>NUCLEOTIDE SEQUENCE</scope>
    <source>
        <tissue evidence="4">Leaves</tissue>
    </source>
</reference>
<name>A0A396GDV2_MEDTR</name>
<dbReference type="FunFam" id="3.40.50.2000:FF:000431">
    <property type="entry name" value="UDP-glycosyltransferase 90A1"/>
    <property type="match status" value="1"/>
</dbReference>
<protein>
    <submittedName>
        <fullName evidence="4">Putative hydroquinone glucosyltransferase</fullName>
        <ecNumber evidence="4">2.4.1.218</ecNumber>
    </submittedName>
</protein>
<evidence type="ECO:0000256" key="1">
    <source>
        <dbReference type="ARBA" id="ARBA00009995"/>
    </source>
</evidence>
<sequence length="1247" mass="136884">MEKTVHIAVVPGVGYSHLFPILQFSKLLVQLHPYFHVTCFIPSLGSLPTDSKTILETLPSNISCTFLPPVNSNDLPQGVALALQLQLTLTHSLPSIHQALKSLTLRAPFVALVVDALAIDALDFAKEFNLLSYVYYPASVTSLSSYFHLLKLDKETSCEYRDLPEPIQIPGCVPIHGRDFLDLAQDRSSQSYKFFLQCVEKFRLFDGVLINSFLEIEKGPIEAMTDEGSENLLVYAVGPIIQTLTTSGDDANKFECLTWLDKQCPCSVLYVSFGSGGTLSQEQIDELALGLELSNHKFLWVVRAPSSTANAAYLSASDVDPLQFLPSGFLERTKEQGMVVPSWAPQIQILSHSSIGGFLSHCGWNSTLESVVYGVPLITWPLYAEQRTNAVLLCEGLKVGLRPRVNENGIVERVEIAELIKCLMEGEEGGKLRNNMKEFKEAASSVHKEDGSTTKTLSQLALKWSNFGLSLLLLFQVLGIYPFSLYSSILNAGFFKQIKNSKEGFSVNAEYFGKAIISKTSNGSISGSSQDYKHFLQHVKSLSFADGVLVNSFLEMEMGPIKAPTEEGSGNPSVYPVGPIIDTVTCSDRDANGLECLSWLDKQQSCSVLYVSFGSGGTLSHEQIVQLALGLELSNQKFLWVVTKEKGFVITSWAPQIQILSHSSIGGFLSHCGWNSTLESVVHGVPLITWPMFAEQGMNAVLVTGGLKVGLRPRVNENGIVERVEVAKVIKCLMEGEECEKLHNNMKELKGVASNALKEDGSSTKTISQLTLKWRNLKTVHIAVVPGVGYSHLVPILQFSKRLVQLHPDFHVTCFIPTLGSPSNATKSILQTLPSNINHTFLPPVNPNDLPQGTTMESQMFLTLNNSLPYLHDALKSLAIESPLVALVVDSFAVEVLNIGKELNMLSYVYFPAAATTLAWSIYLPKLDEETSCEYRDIPEPIKIPGCVPIHGRDLLSVAQDRSSQVYKHFLPLFKLLSFADGVFVNSFLELEMGPISAMKEEGSDNPPVYPVGPIIQTETSSGDDANGLECLAWLDKQQPCSVLYVSFGSGGTLSHEQIVELALGLELSNKKFSWVLRAPSSSSSSAGYLSAENDIDTLQFLPSGSGFLERTKEKGFVITSWAPQIQILSHNSIGGFLTHCGWNSTLESVLHGVPLITWPLFAEQKMNAVLLSEGLKVGLRPRVNENGIVEREEVVKVIKRLMEGEEGEKLRNNMKELKEAASNAIKEDGSSTKTISQIALKWRNLV</sequence>
<dbReference type="PANTHER" id="PTHR48045:SF6">
    <property type="entry name" value="UDP-GLUCOSYLTRANSFERASE FAMILY PROTEIN"/>
    <property type="match status" value="1"/>
</dbReference>
<dbReference type="SUPFAM" id="SSF53756">
    <property type="entry name" value="UDP-Glycosyltransferase/glycogen phosphorylase"/>
    <property type="match status" value="3"/>
</dbReference>
<dbReference type="GO" id="GO:0050505">
    <property type="term" value="F:hydroquinone glucosyltransferase activity"/>
    <property type="evidence" value="ECO:0007669"/>
    <property type="project" value="UniProtKB-EC"/>
</dbReference>